<dbReference type="Gene3D" id="2.60.120.620">
    <property type="entry name" value="q2cbj1_9rhob like domain"/>
    <property type="match status" value="1"/>
</dbReference>
<proteinExistence type="predicted"/>
<name>A0A7S3PNU7_9STRA</name>
<dbReference type="InterPro" id="IPR051961">
    <property type="entry name" value="Fungal_Metabolite_Diox"/>
</dbReference>
<protein>
    <recommendedName>
        <fullName evidence="2">Phytanoyl-CoA dioxygenase family protein</fullName>
    </recommendedName>
</protein>
<dbReference type="EMBL" id="HBIN01020540">
    <property type="protein sequence ID" value="CAE0445695.1"/>
    <property type="molecule type" value="Transcribed_RNA"/>
</dbReference>
<dbReference type="PANTHER" id="PTHR37563:SF2">
    <property type="entry name" value="PHYTANOYL-COA DIOXYGENASE FAMILY PROTEIN (AFU_ORTHOLOGUE AFUA_2G03330)"/>
    <property type="match status" value="1"/>
</dbReference>
<evidence type="ECO:0008006" key="2">
    <source>
        <dbReference type="Google" id="ProtNLM"/>
    </source>
</evidence>
<reference evidence="1" key="1">
    <citation type="submission" date="2021-01" db="EMBL/GenBank/DDBJ databases">
        <authorList>
            <person name="Corre E."/>
            <person name="Pelletier E."/>
            <person name="Niang G."/>
            <person name="Scheremetjew M."/>
            <person name="Finn R."/>
            <person name="Kale V."/>
            <person name="Holt S."/>
            <person name="Cochrane G."/>
            <person name="Meng A."/>
            <person name="Brown T."/>
            <person name="Cohen L."/>
        </authorList>
    </citation>
    <scope>NUCLEOTIDE SEQUENCE</scope>
    <source>
        <strain evidence="1">GSBS06</strain>
    </source>
</reference>
<dbReference type="Pfam" id="PF05721">
    <property type="entry name" value="PhyH"/>
    <property type="match status" value="1"/>
</dbReference>
<accession>A0A7S3PNU7</accession>
<dbReference type="InterPro" id="IPR008775">
    <property type="entry name" value="Phytyl_CoA_dOase-like"/>
</dbReference>
<dbReference type="AlphaFoldDB" id="A0A7S3PNU7"/>
<organism evidence="1">
    <name type="scientific">Aplanochytrium stocchinoi</name>
    <dbReference type="NCBI Taxonomy" id="215587"/>
    <lineage>
        <taxon>Eukaryota</taxon>
        <taxon>Sar</taxon>
        <taxon>Stramenopiles</taxon>
        <taxon>Bigyra</taxon>
        <taxon>Labyrinthulomycetes</taxon>
        <taxon>Thraustochytrida</taxon>
        <taxon>Thraustochytriidae</taxon>
        <taxon>Aplanochytrium</taxon>
    </lineage>
</organism>
<evidence type="ECO:0000313" key="1">
    <source>
        <dbReference type="EMBL" id="CAE0445695.1"/>
    </source>
</evidence>
<dbReference type="PANTHER" id="PTHR37563">
    <property type="entry name" value="PHYTANOYL-COA DIOXYGENASE FAMILY PROTEIN (AFU_ORTHOLOGUE AFUA_2G03330)"/>
    <property type="match status" value="1"/>
</dbReference>
<sequence>MGPDPIMVEHSTLITYSSAGRPQAWHSDTGLETADNLGRWAKIFSAFIYFDDVTEDLGPFDAIPGSHSFAYFLEGADDLMNEAPFIRLAVPQGSIVIYDTQLKHRGGPNTSPLSRPSLCLTFMEQGKLAPLGATYSVRDFYRHYDTLVTVGDIVNRRVPEYQESFAARRHDDKECLKQIHELCPPWKYENDVEQIYRCAHWYFVGEKYEDDDEDLDELQIDDTKEVIEHATALKNDEAHNWKRIIAERKGLIDKSGKPVDPRRGAWHGLISEVNPNPFAFDKRLSKCGLLSRVEMLLERGIFAKDFIPRVSWGRLDEKP</sequence>
<gene>
    <name evidence="1" type="ORF">ASTO00021_LOCUS15699</name>
</gene>
<dbReference type="SUPFAM" id="SSF51197">
    <property type="entry name" value="Clavaminate synthase-like"/>
    <property type="match status" value="1"/>
</dbReference>